<dbReference type="EMBL" id="GHES01001471">
    <property type="protein sequence ID" value="MPA32030.1"/>
    <property type="molecule type" value="Transcribed_RNA"/>
</dbReference>
<dbReference type="InterPro" id="IPR044973">
    <property type="entry name" value="AAF-like"/>
</dbReference>
<dbReference type="SUPFAM" id="SSF48371">
    <property type="entry name" value="ARM repeat"/>
    <property type="match status" value="1"/>
</dbReference>
<dbReference type="InterPro" id="IPR011989">
    <property type="entry name" value="ARM-like"/>
</dbReference>
<reference evidence="1" key="1">
    <citation type="submission" date="2019-08" db="EMBL/GenBank/DDBJ databases">
        <title>Reference gene set and small RNA set construction with multiple tissues from Davidia involucrata Baill.</title>
        <authorList>
            <person name="Yang H."/>
            <person name="Zhou C."/>
            <person name="Li G."/>
            <person name="Wang J."/>
            <person name="Gao P."/>
            <person name="Wang M."/>
            <person name="Wang R."/>
            <person name="Zhao Y."/>
        </authorList>
    </citation>
    <scope>NUCLEOTIDE SEQUENCE</scope>
    <source>
        <tissue evidence="1">Mixed with DoveR01_LX</tissue>
    </source>
</reference>
<dbReference type="AlphaFoldDB" id="A0A5B6YJU5"/>
<protein>
    <recommendedName>
        <fullName evidence="2">Senescence-associated family protein</fullName>
    </recommendedName>
</protein>
<dbReference type="PANTHER" id="PTHR36725">
    <property type="entry name" value="SENESCENCE-ASSOCIATED PROTEIN AAF, CHLOROLPLASTIC"/>
    <property type="match status" value="1"/>
</dbReference>
<dbReference type="InterPro" id="IPR016024">
    <property type="entry name" value="ARM-type_fold"/>
</dbReference>
<evidence type="ECO:0000313" key="1">
    <source>
        <dbReference type="EMBL" id="MPA32030.1"/>
    </source>
</evidence>
<proteinExistence type="predicted"/>
<name>A0A5B6YJU5_DAVIN</name>
<dbReference type="Gene3D" id="1.25.10.10">
    <property type="entry name" value="Leucine-rich Repeat Variant"/>
    <property type="match status" value="1"/>
</dbReference>
<accession>A0A5B6YJU5</accession>
<organism evidence="1">
    <name type="scientific">Davidia involucrata</name>
    <name type="common">Dove tree</name>
    <dbReference type="NCBI Taxonomy" id="16924"/>
    <lineage>
        <taxon>Eukaryota</taxon>
        <taxon>Viridiplantae</taxon>
        <taxon>Streptophyta</taxon>
        <taxon>Embryophyta</taxon>
        <taxon>Tracheophyta</taxon>
        <taxon>Spermatophyta</taxon>
        <taxon>Magnoliopsida</taxon>
        <taxon>eudicotyledons</taxon>
        <taxon>Gunneridae</taxon>
        <taxon>Pentapetalae</taxon>
        <taxon>asterids</taxon>
        <taxon>Cornales</taxon>
        <taxon>Nyssaceae</taxon>
        <taxon>Davidia</taxon>
    </lineage>
</organism>
<dbReference type="GO" id="GO:0034599">
    <property type="term" value="P:cellular response to oxidative stress"/>
    <property type="evidence" value="ECO:0007669"/>
    <property type="project" value="TreeGrafter"/>
</dbReference>
<gene>
    <name evidence="1" type="ORF">Din_001471</name>
</gene>
<dbReference type="PANTHER" id="PTHR36725:SF1">
    <property type="entry name" value="SENESCENCE-ASSOCIATED PROTEIN AAF, CHLOROLPLASTIC"/>
    <property type="match status" value="1"/>
</dbReference>
<dbReference type="GO" id="GO:0010150">
    <property type="term" value="P:leaf senescence"/>
    <property type="evidence" value="ECO:0007669"/>
    <property type="project" value="InterPro"/>
</dbReference>
<sequence length="458" mass="50813">MALTASKVSSGPVVTNRTTNTKLHGINYSFSKSVHVFQGTSQGIELRQRSNGHPLTLKLKFSDKGLWHICGKPGNYIVFRGSSFISRSTRLHNTEAKECIRHYGDCSDVSRAQGEDEDDEHPVMPERTIHSSQGLAEACKFVHNDAKYVNERARNDIVLLSRGIMRLDARARQDVAILGSKLFKLDARVREDTVKIDLDVKKKAERLHHIATILKDKAESRLKSAADQHWSDGALEADLRRADFAAKQRAMEDALMALELIKNIHDMMVSKMYKFPLRGKESSISANGMMGRIMIEKNGKTLDFFPGEVSTDRITAIQEAYWSMASALSEADGIDYTDPEELELLVATLIDLDAMDGKSSVSLLAECSSSPDVNTRKALANALAAAPSMWTLGNAGMGALQRLAEDSNPTIAAAASKAIYELKKQWEIEEGDSWRFMMNQKPMEELDIEEADDDAAMD</sequence>
<evidence type="ECO:0008006" key="2">
    <source>
        <dbReference type="Google" id="ProtNLM"/>
    </source>
</evidence>
<dbReference type="GO" id="GO:0009507">
    <property type="term" value="C:chloroplast"/>
    <property type="evidence" value="ECO:0007669"/>
    <property type="project" value="TreeGrafter"/>
</dbReference>